<keyword evidence="3" id="KW-1185">Reference proteome</keyword>
<dbReference type="SUPFAM" id="SSF50729">
    <property type="entry name" value="PH domain-like"/>
    <property type="match status" value="1"/>
</dbReference>
<protein>
    <recommendedName>
        <fullName evidence="4">PH domain-containing protein</fullName>
    </recommendedName>
</protein>
<sequence>MPHGAGGKVLKWINPGSKSQSGRDQYIATHGRWISRYSSARNALCEQRLDLTKIPIWIDSAELNRPVIVAIGPNNNDGMRLEFNGYDEAKKWTEKLRQNGQYYRALASTSSPEAPYPLIDKDLELDPHVIDKAKHLGWANKRKARLMVGWDHRYFMVWNGILYYFDKEPLKSITSPKTKSSSSSSSPSSPSSPSSGGKCVASGGFRISEIDVCVDELSERSGQEHCLLLYHFDRTIFIKFDERWPLLECYKAFHREMKYVDFSMSQLTFTTKPLNIDVLVAEEQHARIASRSPHSNH</sequence>
<reference evidence="2 3" key="1">
    <citation type="journal article" date="2013" name="Curr. Biol.">
        <title>The Genome of the Foraminiferan Reticulomyxa filosa.</title>
        <authorList>
            <person name="Glockner G."/>
            <person name="Hulsmann N."/>
            <person name="Schleicher M."/>
            <person name="Noegel A.A."/>
            <person name="Eichinger L."/>
            <person name="Gallinger C."/>
            <person name="Pawlowski J."/>
            <person name="Sierra R."/>
            <person name="Euteneuer U."/>
            <person name="Pillet L."/>
            <person name="Moustafa A."/>
            <person name="Platzer M."/>
            <person name="Groth M."/>
            <person name="Szafranski K."/>
            <person name="Schliwa M."/>
        </authorList>
    </citation>
    <scope>NUCLEOTIDE SEQUENCE [LARGE SCALE GENOMIC DNA]</scope>
</reference>
<comment type="caution">
    <text evidence="2">The sequence shown here is derived from an EMBL/GenBank/DDBJ whole genome shotgun (WGS) entry which is preliminary data.</text>
</comment>
<accession>X6NN37</accession>
<feature type="region of interest" description="Disordered" evidence="1">
    <location>
        <begin position="175"/>
        <end position="197"/>
    </location>
</feature>
<dbReference type="EMBL" id="ASPP01007306">
    <property type="protein sequence ID" value="ETO27371.1"/>
    <property type="molecule type" value="Genomic_DNA"/>
</dbReference>
<gene>
    <name evidence="2" type="ORF">RFI_09761</name>
</gene>
<dbReference type="AlphaFoldDB" id="X6NN37"/>
<name>X6NN37_RETFI</name>
<evidence type="ECO:0000256" key="1">
    <source>
        <dbReference type="SAM" id="MobiDB-lite"/>
    </source>
</evidence>
<organism evidence="2 3">
    <name type="scientific">Reticulomyxa filosa</name>
    <dbReference type="NCBI Taxonomy" id="46433"/>
    <lineage>
        <taxon>Eukaryota</taxon>
        <taxon>Sar</taxon>
        <taxon>Rhizaria</taxon>
        <taxon>Retaria</taxon>
        <taxon>Foraminifera</taxon>
        <taxon>Monothalamids</taxon>
        <taxon>Reticulomyxidae</taxon>
        <taxon>Reticulomyxa</taxon>
    </lineage>
</organism>
<evidence type="ECO:0000313" key="2">
    <source>
        <dbReference type="EMBL" id="ETO27371.1"/>
    </source>
</evidence>
<evidence type="ECO:0008006" key="4">
    <source>
        <dbReference type="Google" id="ProtNLM"/>
    </source>
</evidence>
<feature type="region of interest" description="Disordered" evidence="1">
    <location>
        <begin position="1"/>
        <end position="23"/>
    </location>
</feature>
<feature type="compositionally biased region" description="Low complexity" evidence="1">
    <location>
        <begin position="175"/>
        <end position="195"/>
    </location>
</feature>
<evidence type="ECO:0000313" key="3">
    <source>
        <dbReference type="Proteomes" id="UP000023152"/>
    </source>
</evidence>
<feature type="non-terminal residue" evidence="2">
    <location>
        <position position="297"/>
    </location>
</feature>
<dbReference type="Gene3D" id="2.30.29.30">
    <property type="entry name" value="Pleckstrin-homology domain (PH domain)/Phosphotyrosine-binding domain (PTB)"/>
    <property type="match status" value="1"/>
</dbReference>
<dbReference type="Proteomes" id="UP000023152">
    <property type="component" value="Unassembled WGS sequence"/>
</dbReference>
<dbReference type="InterPro" id="IPR011993">
    <property type="entry name" value="PH-like_dom_sf"/>
</dbReference>
<proteinExistence type="predicted"/>